<dbReference type="EMBL" id="OX459964">
    <property type="protein sequence ID" value="CAI9168266.1"/>
    <property type="molecule type" value="Genomic_DNA"/>
</dbReference>
<feature type="compositionally biased region" description="Basic and acidic residues" evidence="1">
    <location>
        <begin position="56"/>
        <end position="69"/>
    </location>
</feature>
<reference evidence="2" key="1">
    <citation type="submission" date="2023-04" db="EMBL/GenBank/DDBJ databases">
        <authorList>
            <consortium name="ELIXIR-Norway"/>
        </authorList>
    </citation>
    <scope>NUCLEOTIDE SEQUENCE [LARGE SCALE GENOMIC DNA]</scope>
</reference>
<feature type="compositionally biased region" description="Low complexity" evidence="1">
    <location>
        <begin position="193"/>
        <end position="205"/>
    </location>
</feature>
<protein>
    <submittedName>
        <fullName evidence="2">Uncharacterized protein</fullName>
    </submittedName>
</protein>
<name>A0ABN8Z596_RANTA</name>
<proteinExistence type="predicted"/>
<accession>A0ABN8Z596</accession>
<dbReference type="Proteomes" id="UP001176941">
    <property type="component" value="Chromosome 28"/>
</dbReference>
<gene>
    <name evidence="2" type="ORF">MRATA1EN1_LOCUS17228</name>
</gene>
<organism evidence="2 3">
    <name type="scientific">Rangifer tarandus platyrhynchus</name>
    <name type="common">Svalbard reindeer</name>
    <dbReference type="NCBI Taxonomy" id="3082113"/>
    <lineage>
        <taxon>Eukaryota</taxon>
        <taxon>Metazoa</taxon>
        <taxon>Chordata</taxon>
        <taxon>Craniata</taxon>
        <taxon>Vertebrata</taxon>
        <taxon>Euteleostomi</taxon>
        <taxon>Mammalia</taxon>
        <taxon>Eutheria</taxon>
        <taxon>Laurasiatheria</taxon>
        <taxon>Artiodactyla</taxon>
        <taxon>Ruminantia</taxon>
        <taxon>Pecora</taxon>
        <taxon>Cervidae</taxon>
        <taxon>Odocoileinae</taxon>
        <taxon>Rangifer</taxon>
    </lineage>
</organism>
<evidence type="ECO:0000256" key="1">
    <source>
        <dbReference type="SAM" id="MobiDB-lite"/>
    </source>
</evidence>
<feature type="compositionally biased region" description="Low complexity" evidence="1">
    <location>
        <begin position="1"/>
        <end position="11"/>
    </location>
</feature>
<sequence>MRPGARLSAGPLLPPPGPGRAKFLSRSRRRLTGRLAADESEAAETRAGAGTCYPGRETKKKEKPSEDQRGATGLASRRESAEGAGSRSRGRPAPRLPEGKGAPAPLARRDAEDSRGGAWAPPARPLRGVPAPPAPRRSSRRGGGRTAKEGTRLPGPGGHPASSPRGHGAGTCRRGGSPALSLCLSRAPPAPQPAQQAARAPDAAAGDWQRPRSGPSPPGQRPAQSRPRGPQDPPPIGPWGCQSAPKSRAGYRSSRTDWRPNAVHANKAPPPAICTSASV</sequence>
<feature type="region of interest" description="Disordered" evidence="1">
    <location>
        <begin position="1"/>
        <end position="279"/>
    </location>
</feature>
<feature type="compositionally biased region" description="Basic residues" evidence="1">
    <location>
        <begin position="23"/>
        <end position="32"/>
    </location>
</feature>
<keyword evidence="3" id="KW-1185">Reference proteome</keyword>
<evidence type="ECO:0000313" key="3">
    <source>
        <dbReference type="Proteomes" id="UP001176941"/>
    </source>
</evidence>
<evidence type="ECO:0000313" key="2">
    <source>
        <dbReference type="EMBL" id="CAI9168266.1"/>
    </source>
</evidence>